<dbReference type="Gene3D" id="1.20.1050.10">
    <property type="match status" value="1"/>
</dbReference>
<dbReference type="InterPro" id="IPR040079">
    <property type="entry name" value="Glutathione_S-Trfase"/>
</dbReference>
<keyword evidence="4" id="KW-0808">Transferase</keyword>
<evidence type="ECO:0000259" key="7">
    <source>
        <dbReference type="PROSITE" id="PS50405"/>
    </source>
</evidence>
<dbReference type="SUPFAM" id="SSF47616">
    <property type="entry name" value="GST C-terminal domain-like"/>
    <property type="match status" value="1"/>
</dbReference>
<name>A0ABM4CIB5_HYDVU</name>
<feature type="domain" description="GST C-terminal" evidence="7">
    <location>
        <begin position="91"/>
        <end position="212"/>
    </location>
</feature>
<organism evidence="8 9">
    <name type="scientific">Hydra vulgaris</name>
    <name type="common">Hydra</name>
    <name type="synonym">Hydra attenuata</name>
    <dbReference type="NCBI Taxonomy" id="6087"/>
    <lineage>
        <taxon>Eukaryota</taxon>
        <taxon>Metazoa</taxon>
        <taxon>Cnidaria</taxon>
        <taxon>Hydrozoa</taxon>
        <taxon>Hydroidolina</taxon>
        <taxon>Anthoathecata</taxon>
        <taxon>Aplanulata</taxon>
        <taxon>Hydridae</taxon>
        <taxon>Hydra</taxon>
    </lineage>
</organism>
<dbReference type="SFLD" id="SFLDG01205">
    <property type="entry name" value="AMPS.1"/>
    <property type="match status" value="1"/>
</dbReference>
<dbReference type="PROSITE" id="PS50405">
    <property type="entry name" value="GST_CTER"/>
    <property type="match status" value="1"/>
</dbReference>
<dbReference type="Pfam" id="PF14497">
    <property type="entry name" value="GST_C_3"/>
    <property type="match status" value="1"/>
</dbReference>
<feature type="domain" description="GST N-terminal" evidence="6">
    <location>
        <begin position="2"/>
        <end position="89"/>
    </location>
</feature>
<dbReference type="EC" id="2.5.1.18" evidence="3"/>
<evidence type="ECO:0000313" key="9">
    <source>
        <dbReference type="RefSeq" id="XP_065661486.1"/>
    </source>
</evidence>
<dbReference type="Gene3D" id="3.40.30.10">
    <property type="entry name" value="Glutaredoxin"/>
    <property type="match status" value="1"/>
</dbReference>
<dbReference type="PANTHER" id="PTHR11571">
    <property type="entry name" value="GLUTATHIONE S-TRANSFERASE"/>
    <property type="match status" value="1"/>
</dbReference>
<dbReference type="CDD" id="cd03075">
    <property type="entry name" value="GST_N_Mu"/>
    <property type="match status" value="1"/>
</dbReference>
<dbReference type="InterPro" id="IPR003081">
    <property type="entry name" value="GST_mu"/>
</dbReference>
<dbReference type="InterPro" id="IPR036249">
    <property type="entry name" value="Thioredoxin-like_sf"/>
</dbReference>
<dbReference type="RefSeq" id="XP_065661486.1">
    <property type="nucleotide sequence ID" value="XM_065805414.1"/>
</dbReference>
<dbReference type="PANTHER" id="PTHR11571:SF222">
    <property type="entry name" value="GLUTATHIONE TRANSFERASE"/>
    <property type="match status" value="1"/>
</dbReference>
<evidence type="ECO:0000259" key="6">
    <source>
        <dbReference type="PROSITE" id="PS50404"/>
    </source>
</evidence>
<dbReference type="InterPro" id="IPR010987">
    <property type="entry name" value="Glutathione-S-Trfase_C-like"/>
</dbReference>
<dbReference type="InterPro" id="IPR050213">
    <property type="entry name" value="GST_superfamily"/>
</dbReference>
<keyword evidence="8" id="KW-1185">Reference proteome</keyword>
<dbReference type="InterPro" id="IPR004046">
    <property type="entry name" value="GST_C"/>
</dbReference>
<dbReference type="PRINTS" id="PR01267">
    <property type="entry name" value="GSTRNSFRASEM"/>
</dbReference>
<dbReference type="PROSITE" id="PS50404">
    <property type="entry name" value="GST_NTER"/>
    <property type="match status" value="1"/>
</dbReference>
<dbReference type="SFLD" id="SFLDS00019">
    <property type="entry name" value="Glutathione_Transferase_(cytos"/>
    <property type="match status" value="1"/>
</dbReference>
<evidence type="ECO:0000256" key="5">
    <source>
        <dbReference type="ARBA" id="ARBA00047960"/>
    </source>
</evidence>
<dbReference type="GeneID" id="124810864"/>
<proteinExistence type="inferred from homology"/>
<evidence type="ECO:0000256" key="2">
    <source>
        <dbReference type="ARBA" id="ARBA00005861"/>
    </source>
</evidence>
<comment type="similarity">
    <text evidence="2">Belongs to the GST superfamily. Mu family.</text>
</comment>
<gene>
    <name evidence="9" type="primary">LOC124810864</name>
</gene>
<dbReference type="SUPFAM" id="SSF52833">
    <property type="entry name" value="Thioredoxin-like"/>
    <property type="match status" value="1"/>
</dbReference>
<reference evidence="9" key="1">
    <citation type="submission" date="2025-08" db="UniProtKB">
        <authorList>
            <consortium name="RefSeq"/>
        </authorList>
    </citation>
    <scope>IDENTIFICATION</scope>
</reference>
<dbReference type="SFLD" id="SFLDG00363">
    <property type="entry name" value="AMPS_(cytGST):_Alpha-__Mu-__Pi"/>
    <property type="match status" value="1"/>
</dbReference>
<accession>A0ABM4CIB5</accession>
<comment type="catalytic activity">
    <reaction evidence="5">
        <text>RX + glutathione = an S-substituted glutathione + a halide anion + H(+)</text>
        <dbReference type="Rhea" id="RHEA:16437"/>
        <dbReference type="ChEBI" id="CHEBI:15378"/>
        <dbReference type="ChEBI" id="CHEBI:16042"/>
        <dbReference type="ChEBI" id="CHEBI:17792"/>
        <dbReference type="ChEBI" id="CHEBI:57925"/>
        <dbReference type="ChEBI" id="CHEBI:90779"/>
        <dbReference type="EC" id="2.5.1.18"/>
    </reaction>
</comment>
<dbReference type="InterPro" id="IPR004045">
    <property type="entry name" value="Glutathione_S-Trfase_N"/>
</dbReference>
<sequence length="232" mass="26948">MTTATLGYWRIRGLAQPIRLLLGYTKTEFEDKMYDVGDAPTYDRSAWTDVKYTLGLDLPNLPYFIDGDIKLTMSNAILRYIARKNNMVGNTEHEICRVDMMENELMDFRNAFSALCYSTKLEDLDEALIIYKTNVQTRLKLYSDFLGESDFLAGQKLTFVDFIFYELLDLHKLLKDNILTPFPKLEAFVKRFEELPEIHEFMSSYKFFKGPPNGKMAVIGGELQNTKYCLLQ</sequence>
<protein>
    <recommendedName>
        <fullName evidence="3">glutathione transferase</fullName>
        <ecNumber evidence="3">2.5.1.18</ecNumber>
    </recommendedName>
</protein>
<dbReference type="InterPro" id="IPR036282">
    <property type="entry name" value="Glutathione-S-Trfase_C_sf"/>
</dbReference>
<dbReference type="Pfam" id="PF02798">
    <property type="entry name" value="GST_N"/>
    <property type="match status" value="1"/>
</dbReference>
<evidence type="ECO:0000256" key="1">
    <source>
        <dbReference type="ARBA" id="ARBA00003701"/>
    </source>
</evidence>
<comment type="function">
    <text evidence="1">Conjugation of reduced glutathione to a wide number of exogenous and endogenous hydrophobic electrophiles.</text>
</comment>
<evidence type="ECO:0000256" key="3">
    <source>
        <dbReference type="ARBA" id="ARBA00012452"/>
    </source>
</evidence>
<evidence type="ECO:0000256" key="4">
    <source>
        <dbReference type="ARBA" id="ARBA00022679"/>
    </source>
</evidence>
<dbReference type="Proteomes" id="UP001652625">
    <property type="component" value="Chromosome 09"/>
</dbReference>
<evidence type="ECO:0000313" key="8">
    <source>
        <dbReference type="Proteomes" id="UP001652625"/>
    </source>
</evidence>